<dbReference type="EMBL" id="JBEYRS010000010">
    <property type="protein sequence ID" value="MEW2365015.1"/>
    <property type="molecule type" value="Genomic_DNA"/>
</dbReference>
<sequence>MPLTGDYEPGTWDWASKQAELYESSGGTEGTTLKGKPVIVLTSLGAKSGKLRKNPLMRVEHGGEYAVVASKGGDPANPSWYHNLVAHPLVELQDGPVRKDYRARIATGEERQVWWERAVAVWPDYSDYQEKTSREIPLFVLTPVEA</sequence>
<reference evidence="3 4" key="1">
    <citation type="submission" date="2024-06" db="EMBL/GenBank/DDBJ databases">
        <title>The Natural Products Discovery Center: Release of the First 8490 Sequenced Strains for Exploring Actinobacteria Biosynthetic Diversity.</title>
        <authorList>
            <person name="Kalkreuter E."/>
            <person name="Kautsar S.A."/>
            <person name="Yang D."/>
            <person name="Bader C.D."/>
            <person name="Teijaro C.N."/>
            <person name="Fluegel L."/>
            <person name="Davis C.M."/>
            <person name="Simpson J.R."/>
            <person name="Lauterbach L."/>
            <person name="Steele A.D."/>
            <person name="Gui C."/>
            <person name="Meng S."/>
            <person name="Li G."/>
            <person name="Viehrig K."/>
            <person name="Ye F."/>
            <person name="Su P."/>
            <person name="Kiefer A.F."/>
            <person name="Nichols A."/>
            <person name="Cepeda A.J."/>
            <person name="Yan W."/>
            <person name="Fan B."/>
            <person name="Jiang Y."/>
            <person name="Adhikari A."/>
            <person name="Zheng C.-J."/>
            <person name="Schuster L."/>
            <person name="Cowan T.M."/>
            <person name="Smanski M.J."/>
            <person name="Chevrette M.G."/>
            <person name="De Carvalho L.P.S."/>
            <person name="Shen B."/>
        </authorList>
    </citation>
    <scope>NUCLEOTIDE SEQUENCE [LARGE SCALE GENOMIC DNA]</scope>
    <source>
        <strain evidence="3 4">NPDC047833</strain>
    </source>
</reference>
<organism evidence="3 4">
    <name type="scientific">Streptomyces huasconensis</name>
    <dbReference type="NCBI Taxonomy" id="1854574"/>
    <lineage>
        <taxon>Bacteria</taxon>
        <taxon>Bacillati</taxon>
        <taxon>Actinomycetota</taxon>
        <taxon>Actinomycetes</taxon>
        <taxon>Kitasatosporales</taxon>
        <taxon>Streptomycetaceae</taxon>
        <taxon>Streptomyces</taxon>
    </lineage>
</organism>
<dbReference type="NCBIfam" id="TIGR00026">
    <property type="entry name" value="hi_GC_TIGR00026"/>
    <property type="match status" value="1"/>
</dbReference>
<keyword evidence="4" id="KW-1185">Reference proteome</keyword>
<dbReference type="RefSeq" id="WP_359781719.1">
    <property type="nucleotide sequence ID" value="NZ_JBEYRR010000010.1"/>
</dbReference>
<name>A0ABV3LZZ2_9ACTN</name>
<dbReference type="Gene3D" id="2.30.110.10">
    <property type="entry name" value="Electron Transport, Fmn-binding Protein, Chain A"/>
    <property type="match status" value="1"/>
</dbReference>
<evidence type="ECO:0000313" key="3">
    <source>
        <dbReference type="EMBL" id="MEW2365015.1"/>
    </source>
</evidence>
<dbReference type="Proteomes" id="UP001553843">
    <property type="component" value="Unassembled WGS sequence"/>
</dbReference>
<comment type="caution">
    <text evidence="3">The sequence shown here is derived from an EMBL/GenBank/DDBJ whole genome shotgun (WGS) entry which is preliminary data.</text>
</comment>
<dbReference type="Pfam" id="PF04075">
    <property type="entry name" value="F420H2_quin_red"/>
    <property type="match status" value="1"/>
</dbReference>
<dbReference type="PANTHER" id="PTHR39428:SF3">
    <property type="entry name" value="DEAZAFLAVIN-DEPENDENT NITROREDUCTASE"/>
    <property type="match status" value="1"/>
</dbReference>
<evidence type="ECO:0000313" key="4">
    <source>
        <dbReference type="Proteomes" id="UP001553843"/>
    </source>
</evidence>
<comment type="similarity">
    <text evidence="1">Belongs to the F420H(2)-dependent quinone reductase family.</text>
</comment>
<evidence type="ECO:0000256" key="2">
    <source>
        <dbReference type="ARBA" id="ARBA00049106"/>
    </source>
</evidence>
<dbReference type="InterPro" id="IPR012349">
    <property type="entry name" value="Split_barrel_FMN-bd"/>
</dbReference>
<gene>
    <name evidence="3" type="ORF">AB0887_24095</name>
</gene>
<accession>A0ABV3LZZ2</accession>
<dbReference type="InterPro" id="IPR004378">
    <property type="entry name" value="F420H2_quin_Rdtase"/>
</dbReference>
<dbReference type="PANTHER" id="PTHR39428">
    <property type="entry name" value="F420H(2)-DEPENDENT QUINONE REDUCTASE RV1261C"/>
    <property type="match status" value="1"/>
</dbReference>
<comment type="catalytic activity">
    <reaction evidence="2">
        <text>oxidized coenzyme F420-(gamma-L-Glu)(n) + a quinol + H(+) = reduced coenzyme F420-(gamma-L-Glu)(n) + a quinone</text>
        <dbReference type="Rhea" id="RHEA:39663"/>
        <dbReference type="Rhea" id="RHEA-COMP:12939"/>
        <dbReference type="Rhea" id="RHEA-COMP:14378"/>
        <dbReference type="ChEBI" id="CHEBI:15378"/>
        <dbReference type="ChEBI" id="CHEBI:24646"/>
        <dbReference type="ChEBI" id="CHEBI:132124"/>
        <dbReference type="ChEBI" id="CHEBI:133980"/>
        <dbReference type="ChEBI" id="CHEBI:139511"/>
    </reaction>
</comment>
<evidence type="ECO:0000256" key="1">
    <source>
        <dbReference type="ARBA" id="ARBA00008710"/>
    </source>
</evidence>
<protein>
    <submittedName>
        <fullName evidence="3">Nitroreductase family deazaflavin-dependent oxidoreductase</fullName>
    </submittedName>
</protein>
<proteinExistence type="inferred from homology"/>